<dbReference type="Proteomes" id="UP001443914">
    <property type="component" value="Unassembled WGS sequence"/>
</dbReference>
<protein>
    <submittedName>
        <fullName evidence="3">Uncharacterized protein</fullName>
    </submittedName>
</protein>
<evidence type="ECO:0000256" key="1">
    <source>
        <dbReference type="SAM" id="Coils"/>
    </source>
</evidence>
<dbReference type="EMBL" id="JBDFQZ010000012">
    <property type="protein sequence ID" value="KAK9672427.1"/>
    <property type="molecule type" value="Genomic_DNA"/>
</dbReference>
<keyword evidence="4" id="KW-1185">Reference proteome</keyword>
<proteinExistence type="predicted"/>
<feature type="region of interest" description="Disordered" evidence="2">
    <location>
        <begin position="600"/>
        <end position="630"/>
    </location>
</feature>
<feature type="compositionally biased region" description="Basic and acidic residues" evidence="2">
    <location>
        <begin position="601"/>
        <end position="617"/>
    </location>
</feature>
<sequence>MEHKYESCLILSEDAMYFGISCTIFALKNLSEKPFDVDKCPDSKDKLLLGSAHLLGFLLWRVKKYEFGRKLESYKREIVELKRMRSEDAKANEKVASIYAAQEQSWFIERRKLRHQLGTLLNDLRIFDRRKTEAVSELNGKIEEMSFFVKSKDKILEEVEKKRKELEEKVKSLEDALEELREEKSSELLKQKTAFIELVSNQRQLEAELGRALRVEDASKAQLEYVFEEKEEAILMVQELSVEIERLRKESEKKDKILSAMMRISRLEDEKLSKSRRNKSDPETTDRWRAVPGSIIGRRSLRNMLSRQNSSKLDVFPDERADDYVSTLILDVDRPDVDVLDDFGAEVGNHRLQDYALHYDKSIPDKCRGHDEAMQLDEWVHLEAERYHNAFEKRHQLELDSITERMHLKDDKLEACRWRLLSSELKSKKLQSKIEGLNNDMSQLRRDNFKLETLLLDRDVEIKTLKDQVALHSSRWESRVKKKSSDSASTFLSPADSANEKEMLRELQPSDVEVSSVGGLKNQKEEVEKQSTWKVDIHALGVAYKIKRLNQQLLMLDRLTGRQKSGEIEKNDEHEMGRAKGFSLLMSLLNKQVGRYQSLQEKTDDLSKRMGEKDLNLKQRGPSSKRTKEETRKLENFLEETFQLQRFIVATGQKLIELQSKIAASGLDGISSEFSGSASFDMQRFAETIQSLFKDVQRGLEVRASKIIGDLGGTLTCDGIHFRK</sequence>
<dbReference type="PANTHER" id="PTHR47747">
    <property type="entry name" value="RIBONUCLEASE P PROTEIN SUBUNIT P38-LIKE PROTEIN"/>
    <property type="match status" value="1"/>
</dbReference>
<organism evidence="3 4">
    <name type="scientific">Saponaria officinalis</name>
    <name type="common">Common soapwort</name>
    <name type="synonym">Lychnis saponaria</name>
    <dbReference type="NCBI Taxonomy" id="3572"/>
    <lineage>
        <taxon>Eukaryota</taxon>
        <taxon>Viridiplantae</taxon>
        <taxon>Streptophyta</taxon>
        <taxon>Embryophyta</taxon>
        <taxon>Tracheophyta</taxon>
        <taxon>Spermatophyta</taxon>
        <taxon>Magnoliopsida</taxon>
        <taxon>eudicotyledons</taxon>
        <taxon>Gunneridae</taxon>
        <taxon>Pentapetalae</taxon>
        <taxon>Caryophyllales</taxon>
        <taxon>Caryophyllaceae</taxon>
        <taxon>Caryophylleae</taxon>
        <taxon>Saponaria</taxon>
    </lineage>
</organism>
<evidence type="ECO:0000313" key="3">
    <source>
        <dbReference type="EMBL" id="KAK9672427.1"/>
    </source>
</evidence>
<keyword evidence="1" id="KW-0175">Coiled coil</keyword>
<dbReference type="AlphaFoldDB" id="A0AAW1H8N9"/>
<evidence type="ECO:0000256" key="2">
    <source>
        <dbReference type="SAM" id="MobiDB-lite"/>
    </source>
</evidence>
<reference evidence="3" key="1">
    <citation type="submission" date="2024-03" db="EMBL/GenBank/DDBJ databases">
        <title>WGS assembly of Saponaria officinalis var. Norfolk2.</title>
        <authorList>
            <person name="Jenkins J."/>
            <person name="Shu S."/>
            <person name="Grimwood J."/>
            <person name="Barry K."/>
            <person name="Goodstein D."/>
            <person name="Schmutz J."/>
            <person name="Leebens-Mack J."/>
            <person name="Osbourn A."/>
        </authorList>
    </citation>
    <scope>NUCLEOTIDE SEQUENCE [LARGE SCALE GENOMIC DNA]</scope>
    <source>
        <strain evidence="3">JIC</strain>
    </source>
</reference>
<accession>A0AAW1H8N9</accession>
<feature type="coiled-coil region" evidence="1">
    <location>
        <begin position="230"/>
        <end position="257"/>
    </location>
</feature>
<feature type="coiled-coil region" evidence="1">
    <location>
        <begin position="149"/>
        <end position="190"/>
    </location>
</feature>
<feature type="coiled-coil region" evidence="1">
    <location>
        <begin position="427"/>
        <end position="454"/>
    </location>
</feature>
<gene>
    <name evidence="3" type="ORF">RND81_12G099800</name>
</gene>
<name>A0AAW1H8N9_SAPOF</name>
<dbReference type="PANTHER" id="PTHR47747:SF2">
    <property type="entry name" value="RIBONUCLEASE P PROTEIN SUBUNIT P38-LIKE PROTEIN"/>
    <property type="match status" value="1"/>
</dbReference>
<evidence type="ECO:0000313" key="4">
    <source>
        <dbReference type="Proteomes" id="UP001443914"/>
    </source>
</evidence>
<comment type="caution">
    <text evidence="3">The sequence shown here is derived from an EMBL/GenBank/DDBJ whole genome shotgun (WGS) entry which is preliminary data.</text>
</comment>